<evidence type="ECO:0000313" key="3">
    <source>
        <dbReference type="Proteomes" id="UP000799302"/>
    </source>
</evidence>
<reference evidence="2" key="1">
    <citation type="journal article" date="2020" name="Stud. Mycol.">
        <title>101 Dothideomycetes genomes: a test case for predicting lifestyles and emergence of pathogens.</title>
        <authorList>
            <person name="Haridas S."/>
            <person name="Albert R."/>
            <person name="Binder M."/>
            <person name="Bloem J."/>
            <person name="Labutti K."/>
            <person name="Salamov A."/>
            <person name="Andreopoulos B."/>
            <person name="Baker S."/>
            <person name="Barry K."/>
            <person name="Bills G."/>
            <person name="Bluhm B."/>
            <person name="Cannon C."/>
            <person name="Castanera R."/>
            <person name="Culley D."/>
            <person name="Daum C."/>
            <person name="Ezra D."/>
            <person name="Gonzalez J."/>
            <person name="Henrissat B."/>
            <person name="Kuo A."/>
            <person name="Liang C."/>
            <person name="Lipzen A."/>
            <person name="Lutzoni F."/>
            <person name="Magnuson J."/>
            <person name="Mondo S."/>
            <person name="Nolan M."/>
            <person name="Ohm R."/>
            <person name="Pangilinan J."/>
            <person name="Park H.-J."/>
            <person name="Ramirez L."/>
            <person name="Alfaro M."/>
            <person name="Sun H."/>
            <person name="Tritt A."/>
            <person name="Yoshinaga Y."/>
            <person name="Zwiers L.-H."/>
            <person name="Turgeon B."/>
            <person name="Goodwin S."/>
            <person name="Spatafora J."/>
            <person name="Crous P."/>
            <person name="Grigoriev I."/>
        </authorList>
    </citation>
    <scope>NUCLEOTIDE SEQUENCE</scope>
    <source>
        <strain evidence="2">CBS 115976</strain>
    </source>
</reference>
<evidence type="ECO:0000313" key="2">
    <source>
        <dbReference type="EMBL" id="KAF2671226.1"/>
    </source>
</evidence>
<dbReference type="Pfam" id="PF00300">
    <property type="entry name" value="His_Phos_1"/>
    <property type="match status" value="1"/>
</dbReference>
<dbReference type="Proteomes" id="UP000799302">
    <property type="component" value="Unassembled WGS sequence"/>
</dbReference>
<protein>
    <submittedName>
        <fullName evidence="2">Putative GPI anchored protein</fullName>
    </submittedName>
</protein>
<dbReference type="OrthoDB" id="496981at2759"/>
<organism evidence="2 3">
    <name type="scientific">Microthyrium microscopicum</name>
    <dbReference type="NCBI Taxonomy" id="703497"/>
    <lineage>
        <taxon>Eukaryota</taxon>
        <taxon>Fungi</taxon>
        <taxon>Dikarya</taxon>
        <taxon>Ascomycota</taxon>
        <taxon>Pezizomycotina</taxon>
        <taxon>Dothideomycetes</taxon>
        <taxon>Dothideomycetes incertae sedis</taxon>
        <taxon>Microthyriales</taxon>
        <taxon>Microthyriaceae</taxon>
        <taxon>Microthyrium</taxon>
    </lineage>
</organism>
<dbReference type="GO" id="GO:0005737">
    <property type="term" value="C:cytoplasm"/>
    <property type="evidence" value="ECO:0007669"/>
    <property type="project" value="TreeGrafter"/>
</dbReference>
<dbReference type="PANTHER" id="PTHR48100">
    <property type="entry name" value="BROAD-SPECIFICITY PHOSPHATASE YOR283W-RELATED"/>
    <property type="match status" value="1"/>
</dbReference>
<dbReference type="AlphaFoldDB" id="A0A6A6UHQ9"/>
<accession>A0A6A6UHQ9</accession>
<keyword evidence="1" id="KW-0732">Signal</keyword>
<keyword evidence="3" id="KW-1185">Reference proteome</keyword>
<dbReference type="InterPro" id="IPR050275">
    <property type="entry name" value="PGM_Phosphatase"/>
</dbReference>
<dbReference type="CDD" id="cd07067">
    <property type="entry name" value="HP_PGM_like"/>
    <property type="match status" value="1"/>
</dbReference>
<feature type="chain" id="PRO_5025616610" evidence="1">
    <location>
        <begin position="19"/>
        <end position="376"/>
    </location>
</feature>
<sequence length="376" mass="40906">MGICKLLSASLYIASAFASTSYIIKYSTVPGYFLQDLNTTNATTFDYTTVNFGLINRTYTDGQTVDKYGTPLTQWQKFEAEVIRLQLAAGAGSKHTDYKVVFFGRHGEGYHNAAETFYGTPAWNCYWAELNGNSTTSWDDAKLTANGVKQAQVANAFWASRIALQKIRTPDTYFTSPLSRCLATANITFSGLSLPKKSKFVPLIKEYLREGISIHTCDRRSNKTYIAKTYPGWKIEPNFSEYDQIWNGVTSETNDAEDLRSKVALDDIFSSKSGLFVSVTSHSGEIGSLLRVLGHQAFSLNTGAIIPVLVKAEKLPGTPTTGSATWTQSPHCTAPPLSSISNGACVCPSSAAPVTSLLVTESPSVTPTVTFRPTGV</sequence>
<feature type="signal peptide" evidence="1">
    <location>
        <begin position="1"/>
        <end position="18"/>
    </location>
</feature>
<dbReference type="PANTHER" id="PTHR48100:SF32">
    <property type="entry name" value="ANCHORED PROTEIN, PUTATIVE (AFU_ORTHOLOGUE AFUA_1G10590)-RELATED"/>
    <property type="match status" value="1"/>
</dbReference>
<dbReference type="InterPro" id="IPR029033">
    <property type="entry name" value="His_PPase_superfam"/>
</dbReference>
<dbReference type="EMBL" id="MU004233">
    <property type="protein sequence ID" value="KAF2671226.1"/>
    <property type="molecule type" value="Genomic_DNA"/>
</dbReference>
<dbReference type="SUPFAM" id="SSF53254">
    <property type="entry name" value="Phosphoglycerate mutase-like"/>
    <property type="match status" value="1"/>
</dbReference>
<dbReference type="SMART" id="SM00855">
    <property type="entry name" value="PGAM"/>
    <property type="match status" value="1"/>
</dbReference>
<proteinExistence type="predicted"/>
<dbReference type="Gene3D" id="3.40.50.1240">
    <property type="entry name" value="Phosphoglycerate mutase-like"/>
    <property type="match status" value="1"/>
</dbReference>
<dbReference type="InterPro" id="IPR013078">
    <property type="entry name" value="His_Pase_superF_clade-1"/>
</dbReference>
<gene>
    <name evidence="2" type="ORF">BT63DRAFT_370497</name>
</gene>
<dbReference type="GO" id="GO:0016791">
    <property type="term" value="F:phosphatase activity"/>
    <property type="evidence" value="ECO:0007669"/>
    <property type="project" value="TreeGrafter"/>
</dbReference>
<name>A0A6A6UHQ9_9PEZI</name>
<evidence type="ECO:0000256" key="1">
    <source>
        <dbReference type="SAM" id="SignalP"/>
    </source>
</evidence>